<dbReference type="PANTHER" id="PTHR35046">
    <property type="entry name" value="ZINC KNUCKLE (CCHC-TYPE) FAMILY PROTEIN"/>
    <property type="match status" value="1"/>
</dbReference>
<dbReference type="Proteomes" id="UP000827721">
    <property type="component" value="Unassembled WGS sequence"/>
</dbReference>
<accession>A0ABQ8HUH7</accession>
<protein>
    <submittedName>
        <fullName evidence="1">Uncharacterized protein</fullName>
    </submittedName>
</protein>
<dbReference type="PANTHER" id="PTHR35046:SF26">
    <property type="entry name" value="RNA-DIRECTED DNA POLYMERASE"/>
    <property type="match status" value="1"/>
</dbReference>
<organism evidence="1 2">
    <name type="scientific">Xanthoceras sorbifolium</name>
    <dbReference type="NCBI Taxonomy" id="99658"/>
    <lineage>
        <taxon>Eukaryota</taxon>
        <taxon>Viridiplantae</taxon>
        <taxon>Streptophyta</taxon>
        <taxon>Embryophyta</taxon>
        <taxon>Tracheophyta</taxon>
        <taxon>Spermatophyta</taxon>
        <taxon>Magnoliopsida</taxon>
        <taxon>eudicotyledons</taxon>
        <taxon>Gunneridae</taxon>
        <taxon>Pentapetalae</taxon>
        <taxon>rosids</taxon>
        <taxon>malvids</taxon>
        <taxon>Sapindales</taxon>
        <taxon>Sapindaceae</taxon>
        <taxon>Xanthoceroideae</taxon>
        <taxon>Xanthoceras</taxon>
    </lineage>
</organism>
<proteinExistence type="predicted"/>
<sequence>MTMPKVEDNEDWRTHNIFRTRVFCNGKVCNDILDGGSSENIVSKEAVEKLKLPVVEHPTPYKVAWFRKGNEVPVTSCCLVKFNMGNDLEEEAWCDVAPIDACHILLGRPWLYDKDVVHHTRANTYTLKRGTKTLILQPMKEERIAINKNSKVSRFLTGHQFEEESREIGVIYALVRKDKREEHLQECLVGKYVKSWDSVLPQAEFAYNNSMNRSIKKTPFEAAYGLKPQTVFDLVPLPQDTRVSDEGEAFAEHIRAIHEEVQVAIKASNESYAAAANQHRKVQEFKEGDMVLVHLKRERFPKGTYHKLKARKFRPCKPASESTWIAEEELKKVDPEIYDECLKVFSLDQILFLT</sequence>
<dbReference type="Gene3D" id="3.30.420.10">
    <property type="entry name" value="Ribonuclease H-like superfamily/Ribonuclease H"/>
    <property type="match status" value="1"/>
</dbReference>
<gene>
    <name evidence="1" type="ORF">JRO89_XS07G0210700</name>
</gene>
<evidence type="ECO:0000313" key="2">
    <source>
        <dbReference type="Proteomes" id="UP000827721"/>
    </source>
</evidence>
<dbReference type="Gene3D" id="2.40.70.10">
    <property type="entry name" value="Acid Proteases"/>
    <property type="match status" value="1"/>
</dbReference>
<dbReference type="InterPro" id="IPR021109">
    <property type="entry name" value="Peptidase_aspartic_dom_sf"/>
</dbReference>
<name>A0ABQ8HUH7_9ROSI</name>
<reference evidence="1 2" key="1">
    <citation type="submission" date="2021-02" db="EMBL/GenBank/DDBJ databases">
        <title>Plant Genome Project.</title>
        <authorList>
            <person name="Zhang R.-G."/>
        </authorList>
    </citation>
    <scope>NUCLEOTIDE SEQUENCE [LARGE SCALE GENOMIC DNA]</scope>
    <source>
        <tissue evidence="1">Leaves</tissue>
    </source>
</reference>
<dbReference type="CDD" id="cd00303">
    <property type="entry name" value="retropepsin_like"/>
    <property type="match status" value="1"/>
</dbReference>
<evidence type="ECO:0000313" key="1">
    <source>
        <dbReference type="EMBL" id="KAH7567997.1"/>
    </source>
</evidence>
<dbReference type="InterPro" id="IPR036397">
    <property type="entry name" value="RNaseH_sf"/>
</dbReference>
<comment type="caution">
    <text evidence="1">The sequence shown here is derived from an EMBL/GenBank/DDBJ whole genome shotgun (WGS) entry which is preliminary data.</text>
</comment>
<dbReference type="EMBL" id="JAFEMO010000007">
    <property type="protein sequence ID" value="KAH7567997.1"/>
    <property type="molecule type" value="Genomic_DNA"/>
</dbReference>
<keyword evidence="2" id="KW-1185">Reference proteome</keyword>